<name>A0A1T1DLS2_9LEPT</name>
<reference evidence="1 2" key="1">
    <citation type="submission" date="2017-02" db="EMBL/GenBank/DDBJ databases">
        <title>Comparative genomic analysis of Brazilian Leptospira kirschneri strains of different serogroups.</title>
        <authorList>
            <person name="Moreno L.Z."/>
            <person name="Miraglia F."/>
            <person name="Kremer F.S."/>
            <person name="Eslabao M.R."/>
            <person name="Lilenbaum W."/>
            <person name="Dellagostin O.A."/>
            <person name="Moreno A.M."/>
        </authorList>
    </citation>
    <scope>NUCLEOTIDE SEQUENCE [LARGE SCALE GENOMIC DNA]</scope>
    <source>
        <strain evidence="1 2">M110/06</strain>
    </source>
</reference>
<gene>
    <name evidence="1" type="ORF">B1J93_11965</name>
</gene>
<evidence type="ECO:0000313" key="2">
    <source>
        <dbReference type="Proteomes" id="UP000191008"/>
    </source>
</evidence>
<proteinExistence type="predicted"/>
<protein>
    <submittedName>
        <fullName evidence="1">Uncharacterized protein</fullName>
    </submittedName>
</protein>
<accession>A0A1T1DLS2</accession>
<dbReference type="Proteomes" id="UP000191008">
    <property type="component" value="Unassembled WGS sequence"/>
</dbReference>
<dbReference type="EMBL" id="MVIT01000068">
    <property type="protein sequence ID" value="OOV41799.1"/>
    <property type="molecule type" value="Genomic_DNA"/>
</dbReference>
<organism evidence="1 2">
    <name type="scientific">Leptospira kirschneri serovar Pomona</name>
    <dbReference type="NCBI Taxonomy" id="561005"/>
    <lineage>
        <taxon>Bacteria</taxon>
        <taxon>Pseudomonadati</taxon>
        <taxon>Spirochaetota</taxon>
        <taxon>Spirochaetia</taxon>
        <taxon>Leptospirales</taxon>
        <taxon>Leptospiraceae</taxon>
        <taxon>Leptospira</taxon>
    </lineage>
</organism>
<dbReference type="AlphaFoldDB" id="A0A1T1DLS2"/>
<evidence type="ECO:0000313" key="1">
    <source>
        <dbReference type="EMBL" id="OOV41799.1"/>
    </source>
</evidence>
<sequence length="67" mass="7850">MNSPSVSISWKRAIEIVLLNATMEFFNNSIYKIKWLLIFIKLSILSFCRKVLFQSKTLLLCCIVSYE</sequence>
<comment type="caution">
    <text evidence="1">The sequence shown here is derived from an EMBL/GenBank/DDBJ whole genome shotgun (WGS) entry which is preliminary data.</text>
</comment>